<protein>
    <submittedName>
        <fullName evidence="2">Uncharacterized protein</fullName>
    </submittedName>
</protein>
<organism evidence="2 3">
    <name type="scientific">Hydrogenibacillus schlegelii</name>
    <name type="common">Bacillus schlegelii</name>
    <dbReference type="NCBI Taxonomy" id="1484"/>
    <lineage>
        <taxon>Bacteria</taxon>
        <taxon>Bacillati</taxon>
        <taxon>Bacillota</taxon>
        <taxon>Bacilli</taxon>
        <taxon>Bacillales</taxon>
        <taxon>Bacillales Family X. Incertae Sedis</taxon>
        <taxon>Hydrogenibacillus</taxon>
    </lineage>
</organism>
<sequence length="50" mass="5543">MFQDVQDVPHALPSFPGPPSRAFRSEQGRSPRRRVPFSPAEARPANGKRG</sequence>
<proteinExistence type="predicted"/>
<dbReference type="EMBL" id="PEBV01000023">
    <property type="protein sequence ID" value="PTQ52766.1"/>
    <property type="molecule type" value="Genomic_DNA"/>
</dbReference>
<dbReference type="Proteomes" id="UP000244180">
    <property type="component" value="Unassembled WGS sequence"/>
</dbReference>
<reference evidence="2 3" key="1">
    <citation type="submission" date="2017-08" db="EMBL/GenBank/DDBJ databases">
        <title>Burning lignite coal seam in the remote Altai Mountains harbors a hydrogen-driven thermophilic microbial community.</title>
        <authorList>
            <person name="Kadnikov V.V."/>
            <person name="Mardanov A.V."/>
            <person name="Ivasenko D."/>
            <person name="Beletsky A.V."/>
            <person name="Karnachuk O.V."/>
            <person name="Ravin N.V."/>
        </authorList>
    </citation>
    <scope>NUCLEOTIDE SEQUENCE [LARGE SCALE GENOMIC DNA]</scope>
    <source>
        <strain evidence="2">AL33</strain>
    </source>
</reference>
<evidence type="ECO:0000313" key="3">
    <source>
        <dbReference type="Proteomes" id="UP000244180"/>
    </source>
</evidence>
<comment type="caution">
    <text evidence="2">The sequence shown here is derived from an EMBL/GenBank/DDBJ whole genome shotgun (WGS) entry which is preliminary data.</text>
</comment>
<name>A0A2T5G9B2_HYDSH</name>
<accession>A0A2T5G9B2</accession>
<evidence type="ECO:0000313" key="2">
    <source>
        <dbReference type="EMBL" id="PTQ52766.1"/>
    </source>
</evidence>
<dbReference type="AlphaFoldDB" id="A0A2T5G9B2"/>
<gene>
    <name evidence="2" type="ORF">HSCHL_0030</name>
</gene>
<feature type="region of interest" description="Disordered" evidence="1">
    <location>
        <begin position="1"/>
        <end position="50"/>
    </location>
</feature>
<evidence type="ECO:0000256" key="1">
    <source>
        <dbReference type="SAM" id="MobiDB-lite"/>
    </source>
</evidence>